<dbReference type="GO" id="GO:0003677">
    <property type="term" value="F:DNA binding"/>
    <property type="evidence" value="ECO:0007669"/>
    <property type="project" value="UniProtKB-KW"/>
</dbReference>
<dbReference type="Pfam" id="PF13408">
    <property type="entry name" value="Zn_ribbon_recom"/>
    <property type="match status" value="1"/>
</dbReference>
<dbReference type="OrthoDB" id="9811097at2"/>
<organism evidence="8 9">
    <name type="scientific">Paenibacillus whitsoniae</name>
    <dbReference type="NCBI Taxonomy" id="2496558"/>
    <lineage>
        <taxon>Bacteria</taxon>
        <taxon>Bacillati</taxon>
        <taxon>Bacillota</taxon>
        <taxon>Bacilli</taxon>
        <taxon>Bacillales</taxon>
        <taxon>Paenibacillaceae</taxon>
        <taxon>Paenibacillus</taxon>
    </lineage>
</organism>
<dbReference type="InterPro" id="IPR006119">
    <property type="entry name" value="Resolv_N"/>
</dbReference>
<feature type="active site" description="O-(5'-phospho-DNA)-serine intermediate" evidence="4 5">
    <location>
        <position position="13"/>
    </location>
</feature>
<keyword evidence="9" id="KW-1185">Reference proteome</keyword>
<dbReference type="InterPro" id="IPR050639">
    <property type="entry name" value="SSR_resolvase"/>
</dbReference>
<comment type="caution">
    <text evidence="8">The sequence shown here is derived from an EMBL/GenBank/DDBJ whole genome shotgun (WGS) entry which is preliminary data.</text>
</comment>
<accession>A0A430J4B2</accession>
<feature type="domain" description="Recombinase" evidence="7">
    <location>
        <begin position="166"/>
        <end position="283"/>
    </location>
</feature>
<evidence type="ECO:0000313" key="9">
    <source>
        <dbReference type="Proteomes" id="UP000276128"/>
    </source>
</evidence>
<evidence type="ECO:0000256" key="4">
    <source>
        <dbReference type="PIRSR" id="PIRSR606118-50"/>
    </source>
</evidence>
<dbReference type="PROSITE" id="PS51736">
    <property type="entry name" value="RECOMBINASES_3"/>
    <property type="match status" value="1"/>
</dbReference>
<dbReference type="PANTHER" id="PTHR30461">
    <property type="entry name" value="DNA-INVERTASE FROM LAMBDOID PROPHAGE"/>
    <property type="match status" value="1"/>
</dbReference>
<dbReference type="CDD" id="cd00338">
    <property type="entry name" value="Ser_Recombinase"/>
    <property type="match status" value="1"/>
</dbReference>
<name>A0A430J4B2_9BACL</name>
<protein>
    <submittedName>
        <fullName evidence="8">Recombinase family protein</fullName>
    </submittedName>
</protein>
<dbReference type="EMBL" id="RXHU01000134">
    <property type="protein sequence ID" value="RTE01750.1"/>
    <property type="molecule type" value="Genomic_DNA"/>
</dbReference>
<evidence type="ECO:0000259" key="7">
    <source>
        <dbReference type="PROSITE" id="PS51737"/>
    </source>
</evidence>
<dbReference type="Pfam" id="PF07508">
    <property type="entry name" value="Recombinase"/>
    <property type="match status" value="1"/>
</dbReference>
<dbReference type="AlphaFoldDB" id="A0A430J4B2"/>
<feature type="domain" description="Resolvase/invertase-type recombinase catalytic" evidence="6">
    <location>
        <begin position="5"/>
        <end position="152"/>
    </location>
</feature>
<dbReference type="PANTHER" id="PTHR30461:SF23">
    <property type="entry name" value="DNA RECOMBINASE-RELATED"/>
    <property type="match status" value="1"/>
</dbReference>
<dbReference type="PROSITE" id="PS00397">
    <property type="entry name" value="RECOMBINASES_1"/>
    <property type="match status" value="1"/>
</dbReference>
<dbReference type="Gene3D" id="3.40.50.1390">
    <property type="entry name" value="Resolvase, N-terminal catalytic domain"/>
    <property type="match status" value="1"/>
</dbReference>
<dbReference type="InterPro" id="IPR036162">
    <property type="entry name" value="Resolvase-like_N_sf"/>
</dbReference>
<evidence type="ECO:0000256" key="3">
    <source>
        <dbReference type="ARBA" id="ARBA00023172"/>
    </source>
</evidence>
<dbReference type="Proteomes" id="UP000276128">
    <property type="component" value="Unassembled WGS sequence"/>
</dbReference>
<proteinExistence type="predicted"/>
<keyword evidence="3" id="KW-0233">DNA recombination</keyword>
<keyword evidence="2" id="KW-0238">DNA-binding</keyword>
<dbReference type="Gene3D" id="3.90.1750.20">
    <property type="entry name" value="Putative Large Serine Recombinase, Chain B, Domain 2"/>
    <property type="match status" value="1"/>
</dbReference>
<dbReference type="RefSeq" id="WP_126145035.1">
    <property type="nucleotide sequence ID" value="NZ_RXHU01000134.1"/>
</dbReference>
<dbReference type="InterPro" id="IPR006118">
    <property type="entry name" value="Recombinase_CS"/>
</dbReference>
<dbReference type="SMART" id="SM00857">
    <property type="entry name" value="Resolvase"/>
    <property type="match status" value="1"/>
</dbReference>
<dbReference type="PROSITE" id="PS51737">
    <property type="entry name" value="RECOMBINASE_DNA_BIND"/>
    <property type="match status" value="1"/>
</dbReference>
<dbReference type="GO" id="GO:0015074">
    <property type="term" value="P:DNA integration"/>
    <property type="evidence" value="ECO:0007669"/>
    <property type="project" value="UniProtKB-KW"/>
</dbReference>
<evidence type="ECO:0000256" key="5">
    <source>
        <dbReference type="PROSITE-ProRule" id="PRU10137"/>
    </source>
</evidence>
<evidence type="ECO:0000313" key="8">
    <source>
        <dbReference type="EMBL" id="RTE01750.1"/>
    </source>
</evidence>
<dbReference type="InterPro" id="IPR038109">
    <property type="entry name" value="DNA_bind_recomb_sf"/>
</dbReference>
<evidence type="ECO:0000256" key="2">
    <source>
        <dbReference type="ARBA" id="ARBA00023125"/>
    </source>
</evidence>
<evidence type="ECO:0000259" key="6">
    <source>
        <dbReference type="PROSITE" id="PS51736"/>
    </source>
</evidence>
<dbReference type="SUPFAM" id="SSF53041">
    <property type="entry name" value="Resolvase-like"/>
    <property type="match status" value="1"/>
</dbReference>
<keyword evidence="1" id="KW-0229">DNA integration</keyword>
<dbReference type="InterPro" id="IPR011109">
    <property type="entry name" value="DNA_bind_recombinase_dom"/>
</dbReference>
<dbReference type="Pfam" id="PF00239">
    <property type="entry name" value="Resolvase"/>
    <property type="match status" value="1"/>
</dbReference>
<dbReference type="GO" id="GO:0000150">
    <property type="term" value="F:DNA strand exchange activity"/>
    <property type="evidence" value="ECO:0007669"/>
    <property type="project" value="InterPro"/>
</dbReference>
<gene>
    <name evidence="8" type="ORF">EJQ19_30795</name>
</gene>
<evidence type="ECO:0000256" key="1">
    <source>
        <dbReference type="ARBA" id="ARBA00022908"/>
    </source>
</evidence>
<reference evidence="8 9" key="1">
    <citation type="submission" date="2018-12" db="EMBL/GenBank/DDBJ databases">
        <title>Bacillus ochoae sp. nov., Paenibacillus whitsoniae sp. nov., Paenibacillus spiritus sp. nov. Isolated from the Mars Exploration Rover during spacecraft assembly.</title>
        <authorList>
            <person name="Seuylemezian A."/>
            <person name="Vaishampayan P."/>
        </authorList>
    </citation>
    <scope>NUCLEOTIDE SEQUENCE [LARGE SCALE GENOMIC DNA]</scope>
    <source>
        <strain evidence="8 9">MER 54</strain>
    </source>
</reference>
<dbReference type="InterPro" id="IPR025827">
    <property type="entry name" value="Zn_ribbon_recom_dom"/>
</dbReference>
<sequence length="523" mass="59708">MDTLFAALYVRVSTEEQARDGLSIDAQTEDLQDYCTSNGIRVYRTYVDAGISGASLNRPELQWLLDDAQNGKFQKVIIWRLSRLSRSQTDLLTVVNMLKSNNITLHSLTEQLDATTPHGFFSLQMMGAAAQFEREQISENVKLGSLHRVRQGKWNCGNNVLGYRWLQGTDSNEGRTEIVPEEAELVRYIFERYATGQHGYKAITNLLNKQGYRTKKGLLFTISSVRNILTNRNYIGKIRFNVTENRRTKGSVPVEWVDGEQEPILTFKLWEQAQAVLARNSRTPVRLVSRNYPLTGLLKCPQCGGSMVACHTKAIRKNGSVKRNHYYVCGRFTNSGAAACRTNAIRADDAEMWVFDQMQRLLCSPFALQEISLAIGRKQDTTRIPLLEKLDSLKYEQERLLAEQSNLFQAYESSRITREELAQRLTTIKTRNIELAEEMHHTERRIKLKPVETVSISKIRAALEQISAVFKADSQERLKQVLSLFIEKISLPLDRCMTKAILHGTDALYHLTINENWEDVQHG</sequence>